<organism evidence="2">
    <name type="scientific">uncultured Caudovirales phage</name>
    <dbReference type="NCBI Taxonomy" id="2100421"/>
    <lineage>
        <taxon>Viruses</taxon>
        <taxon>Duplodnaviria</taxon>
        <taxon>Heunggongvirae</taxon>
        <taxon>Uroviricota</taxon>
        <taxon>Caudoviricetes</taxon>
        <taxon>Peduoviridae</taxon>
        <taxon>Maltschvirus</taxon>
        <taxon>Maltschvirus maltsch</taxon>
    </lineage>
</organism>
<reference evidence="2" key="1">
    <citation type="submission" date="2020-04" db="EMBL/GenBank/DDBJ databases">
        <authorList>
            <person name="Chiriac C."/>
            <person name="Salcher M."/>
            <person name="Ghai R."/>
            <person name="Kavagutti S V."/>
        </authorList>
    </citation>
    <scope>NUCLEOTIDE SEQUENCE</scope>
</reference>
<dbReference type="InterPro" id="IPR020290">
    <property type="entry name" value="Gp88"/>
</dbReference>
<dbReference type="Pfam" id="PF17338">
    <property type="entry name" value="GP88"/>
    <property type="match status" value="1"/>
</dbReference>
<accession>A0A6J5NDF5</accession>
<evidence type="ECO:0000313" key="2">
    <source>
        <dbReference type="EMBL" id="CAB4155561.1"/>
    </source>
</evidence>
<name>A0A6J5NDF5_9CAUD</name>
<feature type="domain" description="Gene product 88" evidence="1">
    <location>
        <begin position="13"/>
        <end position="226"/>
    </location>
</feature>
<gene>
    <name evidence="2" type="ORF">UFOVP665_13</name>
</gene>
<dbReference type="EMBL" id="LR796640">
    <property type="protein sequence ID" value="CAB4155561.1"/>
    <property type="molecule type" value="Genomic_DNA"/>
</dbReference>
<sequence length="260" mass="29803">MINPPKRLLSQNSELRKVGVWNWTIPAHVVTLTNGERMNCCPNAGSCGRVCYAKFGTYNFSNVKARHLQNLEYVLYDGDLWESQMLREVRHKRMMYTGKPHDLPVDPDDTWLRQWVELGGKAVRIHDAGDFYSPEYLMRWINIASKVPHVLFYAYTKEVAMVIEYQGTMPSNLRIVFSYGGRQDRLINRDKHRHADVFPTLQALQAAGYFDQSDNDLLAVVAPTNKIGIVANNLPVANKRFDGRTMSALAPMRVNEDDVR</sequence>
<proteinExistence type="predicted"/>
<protein>
    <submittedName>
        <fullName evidence="2">Gene 88 protein</fullName>
    </submittedName>
</protein>
<evidence type="ECO:0000259" key="1">
    <source>
        <dbReference type="Pfam" id="PF17338"/>
    </source>
</evidence>